<dbReference type="InterPro" id="IPR002931">
    <property type="entry name" value="Transglutaminase-like"/>
</dbReference>
<evidence type="ECO:0000256" key="1">
    <source>
        <dbReference type="SAM" id="MobiDB-lite"/>
    </source>
</evidence>
<organism evidence="5 6">
    <name type="scientific">Rhodoferax ferrireducens</name>
    <dbReference type="NCBI Taxonomy" id="192843"/>
    <lineage>
        <taxon>Bacteria</taxon>
        <taxon>Pseudomonadati</taxon>
        <taxon>Pseudomonadota</taxon>
        <taxon>Betaproteobacteria</taxon>
        <taxon>Burkholderiales</taxon>
        <taxon>Comamonadaceae</taxon>
        <taxon>Rhodoferax</taxon>
    </lineage>
</organism>
<proteinExistence type="predicted"/>
<dbReference type="PROSITE" id="PS51257">
    <property type="entry name" value="PROKAR_LIPOPROTEIN"/>
    <property type="match status" value="1"/>
</dbReference>
<reference evidence="5 6" key="1">
    <citation type="submission" date="2017-01" db="EMBL/GenBank/DDBJ databases">
        <title>Novel large sulfur bacteria in the metagenomes of groundwater-fed chemosynthetic microbial mats in the Lake Huron basin.</title>
        <authorList>
            <person name="Sharrar A.M."/>
            <person name="Flood B.E."/>
            <person name="Bailey J.V."/>
            <person name="Jones D.S."/>
            <person name="Biddanda B."/>
            <person name="Ruberg S.A."/>
            <person name="Marcus D.N."/>
            <person name="Dick G.J."/>
        </authorList>
    </citation>
    <scope>NUCLEOTIDE SEQUENCE [LARGE SCALE GENOMIC DNA]</scope>
    <source>
        <strain evidence="5">A7</strain>
    </source>
</reference>
<evidence type="ECO:0000313" key="5">
    <source>
        <dbReference type="EMBL" id="OQW85829.1"/>
    </source>
</evidence>
<evidence type="ECO:0000313" key="6">
    <source>
        <dbReference type="Proteomes" id="UP000192505"/>
    </source>
</evidence>
<dbReference type="Pfam" id="PF20148">
    <property type="entry name" value="DUF6531"/>
    <property type="match status" value="1"/>
</dbReference>
<dbReference type="Gene3D" id="3.10.620.30">
    <property type="match status" value="1"/>
</dbReference>
<dbReference type="InterPro" id="IPR038765">
    <property type="entry name" value="Papain-like_cys_pep_sf"/>
</dbReference>
<evidence type="ECO:0000259" key="3">
    <source>
        <dbReference type="Pfam" id="PF01841"/>
    </source>
</evidence>
<feature type="chain" id="PRO_5012326023" evidence="2">
    <location>
        <begin position="24"/>
        <end position="1908"/>
    </location>
</feature>
<evidence type="ECO:0000256" key="2">
    <source>
        <dbReference type="SAM" id="SignalP"/>
    </source>
</evidence>
<gene>
    <name evidence="5" type="ORF">BWK72_20215</name>
</gene>
<feature type="non-terminal residue" evidence="5">
    <location>
        <position position="1908"/>
    </location>
</feature>
<dbReference type="InterPro" id="IPR031325">
    <property type="entry name" value="RHS_repeat"/>
</dbReference>
<dbReference type="PANTHER" id="PTHR32305">
    <property type="match status" value="1"/>
</dbReference>
<feature type="domain" description="Transglutaminase-like" evidence="3">
    <location>
        <begin position="269"/>
        <end position="407"/>
    </location>
</feature>
<dbReference type="NCBIfam" id="TIGR01643">
    <property type="entry name" value="YD_repeat_2x"/>
    <property type="match status" value="1"/>
</dbReference>
<feature type="signal peptide" evidence="2">
    <location>
        <begin position="1"/>
        <end position="23"/>
    </location>
</feature>
<dbReference type="Gene3D" id="2.180.10.10">
    <property type="entry name" value="RHS repeat-associated core"/>
    <property type="match status" value="2"/>
</dbReference>
<feature type="region of interest" description="Disordered" evidence="1">
    <location>
        <begin position="71"/>
        <end position="96"/>
    </location>
</feature>
<dbReference type="SUPFAM" id="SSF54001">
    <property type="entry name" value="Cysteine proteinases"/>
    <property type="match status" value="1"/>
</dbReference>
<feature type="domain" description="DUF6531" evidence="4">
    <location>
        <begin position="983"/>
        <end position="1043"/>
    </location>
</feature>
<dbReference type="Pfam" id="PF05593">
    <property type="entry name" value="RHS_repeat"/>
    <property type="match status" value="3"/>
</dbReference>
<sequence>MRSQFLIPSFFLVSACAFGLAHAGPNKELPPIPAEAIQAVRASQHGRANVLATSLDRHLRETRALTLRAGRTADAKGDRGDGEFSNRRSEAAAKRQEIRGLRNEVLTRVDAAAQAAEGRGAKRGAAEARELRRQLVDRFDTLDGDLSSLENADRGTLGPRARQAAQRIESWLSVRPVVPLPAPNWTRSEPQPTMTLPSATDAPRFVSDTLWLLRHHFADAGGRMQVATLRATPTEASACGYVQPDLDATPEAPKNHVDIQALAKELDYNPARIFAWVNQNVAYEPYFGSLKGGVSTLWAKAGGATDQASLLIALLRASNVPARYVRGTVRVLDNTAKGSDGRGPRWIGAKTYQGAASILASNGNPSASSGTNSVGLAHVWVEACLPYSAYRGAALDDSGHRWVPLDASFKDHRYQPGIAVDSTFDFDYTGWLASRIDVQGRYRLPQESFADQVEAHARTKAPNFANNTLEDIPYKSEIKRTNFDILPIVPPYEVISYDSWSGVAGGSAETAALPDRHRHRLQVSVRNKSSASPENFTGNLLAQKTFNLADVATSRLTLAFRGATTSDQAAYDAWLNSIDPALSPTCAATANVVPVLRLDGVEQTRDAGAGTTTLCSSDNVLQLSVIVSELTRNAGVVSSTKYANIAAASLQALHANAWHTSDAYLAKRTEKLLAAVSANSNPNASEAARDAIEGEFLNLAASKYSRYVVDATREVGRQFGESGTSGISLGLTSAQVKVNYLFDLPYGLFRKGFLVDWPGSLSTSSKLDGTTGDFRAFKLAGYAGSAYEAFIWQETANLDAVSTTRGLQFAKEQGVEILQINNATDWADQKSKLTTNANPALNYAPSHVAQIEANYVAFGHKITIPRSLIQYPDSTGWKGAAFYTERFTPNANDPACPESCAGFPIGSYSGGMTVEPAAGTAESGDGNTAYGGSGVGTSVGDIYNAGTGSGTIAEITATIAAQNAGINSYQSANGFTGGTTASGDPVNMVTGNLIHSERDISIKGRGGLPLVFERWYNSNAAKDGPLGFGWTHSFNHFIRFYGVESGVAKLGWNDGTGGERFFSTSAHNSGNITAGASFSAPAGIYATVERLAGGTYRITERSGMKYVFESVNGTATDTSQKARLLSITDKNNNTLTLAYAASCGNNLCTVTDGLNRALTFTYVGTRINQINDWAGRSWQYTVDTNGDLTTFKNPLAVANAQPAVTYQYYSVADGTKLAHAMKHYQLPRGNGMRFEYYANGRVFRHTPFAIGGELQTASATTFNWAEFRREAKQTDGQGNARTFLFDKYGNPIAITDEAGAETTYSYDPAAGRTHLRLSKTAANGQSTNYAYDGLGNLSDITLPSGKTLQYRDHTALGQPQRVKDANNNWTLNRFDATGNLTDVIELKAGIVPVANTAPAASNIVAWTQYQGDSVGNPKLVRQLRDWSTATLGNPASGVGPSLESVYDTNKLNVSSLTRKGDKDGTPTSLETDTFTDFSYDSLGRQKRGPDAAWYAADYDYDALDRPIKSPDGRGNTWATTFDANGNLVNVGLTVSGAYLDGYYATWDDLDRLDRQVNYAGHATLNRYNALGHLIARTGADGYTLGFDHDPLGRITGAYNEEGQRVSLSLDVDGRPRSLTDPNGLTTSYDYFDASQDGQLKRSRLPVVTGQSAGRAVEIAQYDGAGRPTRINAVAADGSLRDSYRFYDELGRLTRSVGPMVSTTDTSRPVTCIVYTALGHVKEIWAGSSTDTTSSTCTLDGVNVKKQLSATYDDFGRKLTQTDQLGKVWKWTWNVHGELLTSQTPVQALSGQTTTYAYGAKGNSGETQGQLKSRVVPGAQTASYTRNPLGQVTRAETRDGANQMVAAYDYSFDAAHRLNTVTDSRGNKQLSYTWTPGGRLARVVDSDGHSTSFAYDGVGRISGLTAPNN</sequence>
<dbReference type="InterPro" id="IPR006530">
    <property type="entry name" value="YD"/>
</dbReference>
<dbReference type="InterPro" id="IPR045351">
    <property type="entry name" value="DUF6531"/>
</dbReference>
<comment type="caution">
    <text evidence="5">The sequence shown here is derived from an EMBL/GenBank/DDBJ whole genome shotgun (WGS) entry which is preliminary data.</text>
</comment>
<keyword evidence="2" id="KW-0732">Signal</keyword>
<dbReference type="InterPro" id="IPR050708">
    <property type="entry name" value="T6SS_VgrG/RHS"/>
</dbReference>
<protein>
    <submittedName>
        <fullName evidence="5">Uncharacterized protein</fullName>
    </submittedName>
</protein>
<dbReference type="Proteomes" id="UP000192505">
    <property type="component" value="Unassembled WGS sequence"/>
</dbReference>
<accession>A0A1W9KNY8</accession>
<evidence type="ECO:0000259" key="4">
    <source>
        <dbReference type="Pfam" id="PF20148"/>
    </source>
</evidence>
<dbReference type="PANTHER" id="PTHR32305:SF15">
    <property type="entry name" value="PROTEIN RHSA-RELATED"/>
    <property type="match status" value="1"/>
</dbReference>
<dbReference type="EMBL" id="MTEI01000032">
    <property type="protein sequence ID" value="OQW85829.1"/>
    <property type="molecule type" value="Genomic_DNA"/>
</dbReference>
<name>A0A1W9KNY8_9BURK</name>
<dbReference type="Pfam" id="PF01841">
    <property type="entry name" value="Transglut_core"/>
    <property type="match status" value="1"/>
</dbReference>